<dbReference type="AlphaFoldDB" id="A0A840HS70"/>
<dbReference type="EMBL" id="JACHOV010000002">
    <property type="protein sequence ID" value="MBB4640374.1"/>
    <property type="molecule type" value="Genomic_DNA"/>
</dbReference>
<sequence>MERACSLFRAEAKAGSFRLRLFNGPDKKPERLSKGYNVSVQKALIATIVLLSTAGCAKVGDLDVTGGVIAKRSACPTVGIPDYTGDVTLFNPPESREARAIDVVANITNLRSTCNDSGDQIYSQATFDVLARRSDPSGAREVTLPYFSSVMRGGNAVVSKRVGTVRIRFEDGQNRASASARAESYVDKSQATLPADIQERITRERKAGDPDAALDPMSDPAVRAALQRTSFELLIGFNLTQDQLKYNVTR</sequence>
<comment type="caution">
    <text evidence="1">The sequence shown here is derived from an EMBL/GenBank/DDBJ whole genome shotgun (WGS) entry which is preliminary data.</text>
</comment>
<evidence type="ECO:0000313" key="2">
    <source>
        <dbReference type="Proteomes" id="UP000575068"/>
    </source>
</evidence>
<dbReference type="Proteomes" id="UP000575068">
    <property type="component" value="Unassembled WGS sequence"/>
</dbReference>
<organism evidence="1 2">
    <name type="scientific">Rhizorhapis suberifaciens</name>
    <name type="common">corky root of lettuce</name>
    <dbReference type="NCBI Taxonomy" id="13656"/>
    <lineage>
        <taxon>Bacteria</taxon>
        <taxon>Pseudomonadati</taxon>
        <taxon>Pseudomonadota</taxon>
        <taxon>Alphaproteobacteria</taxon>
        <taxon>Sphingomonadales</taxon>
        <taxon>Sphingomonadaceae</taxon>
        <taxon>Rhizorhapis</taxon>
    </lineage>
</organism>
<protein>
    <submittedName>
        <fullName evidence="1">Uncharacterized protein</fullName>
    </submittedName>
</protein>
<keyword evidence="2" id="KW-1185">Reference proteome</keyword>
<reference evidence="1 2" key="1">
    <citation type="submission" date="2020-08" db="EMBL/GenBank/DDBJ databases">
        <title>Genomic Encyclopedia of Type Strains, Phase IV (KMG-IV): sequencing the most valuable type-strain genomes for metagenomic binning, comparative biology and taxonomic classification.</title>
        <authorList>
            <person name="Goeker M."/>
        </authorList>
    </citation>
    <scope>NUCLEOTIDE SEQUENCE [LARGE SCALE GENOMIC DNA]</scope>
    <source>
        <strain evidence="1 2">DSM 7465</strain>
    </source>
</reference>
<name>A0A840HS70_9SPHN</name>
<gene>
    <name evidence="1" type="ORF">HNQ99_000662</name>
</gene>
<evidence type="ECO:0000313" key="1">
    <source>
        <dbReference type="EMBL" id="MBB4640374.1"/>
    </source>
</evidence>
<proteinExistence type="predicted"/>
<accession>A0A840HS70</accession>